<reference evidence="9 10" key="1">
    <citation type="submission" date="2012-11" db="EMBL/GenBank/DDBJ databases">
        <title>Whole genome sequence of Acidisphaera rubrifaciens HS-AP3.</title>
        <authorList>
            <person name="Azuma Y."/>
            <person name="Higashiura N."/>
            <person name="Hirakawa H."/>
            <person name="Matsushita K."/>
        </authorList>
    </citation>
    <scope>NUCLEOTIDE SEQUENCE [LARGE SCALE GENOMIC DNA]</scope>
    <source>
        <strain evidence="9 10">HS-AP3</strain>
    </source>
</reference>
<dbReference type="Proteomes" id="UP000032680">
    <property type="component" value="Unassembled WGS sequence"/>
</dbReference>
<proteinExistence type="predicted"/>
<feature type="transmembrane region" description="Helical" evidence="7">
    <location>
        <begin position="236"/>
        <end position="256"/>
    </location>
</feature>
<dbReference type="RefSeq" id="WP_048860448.1">
    <property type="nucleotide sequence ID" value="NZ_BANB01000127.1"/>
</dbReference>
<evidence type="ECO:0000313" key="10">
    <source>
        <dbReference type="Proteomes" id="UP000032680"/>
    </source>
</evidence>
<evidence type="ECO:0000259" key="8">
    <source>
        <dbReference type="Pfam" id="PF00535"/>
    </source>
</evidence>
<dbReference type="PANTHER" id="PTHR48090:SF1">
    <property type="entry name" value="PROPHAGE BACTOPRENOL GLUCOSYL TRANSFERASE HOMOLOG"/>
    <property type="match status" value="1"/>
</dbReference>
<comment type="subcellular location">
    <subcellularLocation>
        <location evidence="1">Membrane</location>
        <topology evidence="1">Multi-pass membrane protein</topology>
    </subcellularLocation>
</comment>
<protein>
    <submittedName>
        <fullName evidence="9">Glycosyl transferase</fullName>
    </submittedName>
</protein>
<evidence type="ECO:0000256" key="1">
    <source>
        <dbReference type="ARBA" id="ARBA00004141"/>
    </source>
</evidence>
<dbReference type="SUPFAM" id="SSF53448">
    <property type="entry name" value="Nucleotide-diphospho-sugar transferases"/>
    <property type="match status" value="1"/>
</dbReference>
<feature type="domain" description="Glycosyltransferase 2-like" evidence="8">
    <location>
        <begin position="11"/>
        <end position="173"/>
    </location>
</feature>
<dbReference type="CDD" id="cd04187">
    <property type="entry name" value="DPM1_like_bac"/>
    <property type="match status" value="1"/>
</dbReference>
<keyword evidence="2" id="KW-0328">Glycosyltransferase</keyword>
<dbReference type="InterPro" id="IPR029044">
    <property type="entry name" value="Nucleotide-diphossugar_trans"/>
</dbReference>
<dbReference type="OrthoDB" id="9807795at2"/>
<dbReference type="InterPro" id="IPR050256">
    <property type="entry name" value="Glycosyltransferase_2"/>
</dbReference>
<dbReference type="AlphaFoldDB" id="A0A0D6P5Y9"/>
<dbReference type="Pfam" id="PF00535">
    <property type="entry name" value="Glycos_transf_2"/>
    <property type="match status" value="1"/>
</dbReference>
<keyword evidence="6 7" id="KW-0472">Membrane</keyword>
<dbReference type="GO" id="GO:0005886">
    <property type="term" value="C:plasma membrane"/>
    <property type="evidence" value="ECO:0007669"/>
    <property type="project" value="TreeGrafter"/>
</dbReference>
<feature type="transmembrane region" description="Helical" evidence="7">
    <location>
        <begin position="268"/>
        <end position="293"/>
    </location>
</feature>
<sequence>MLETRPTPLLSIVAPCHNEAAVLPGFHRRATEAARAAVGDAYELILVDDGSRDATWQVIATLAAADPRVTGVRLARNHGHQLALTAGLTLCRGGRVLIIDADLQDPPELLGPMMARMDDGVDVVFGQRRSRAGETAFKRGTAHLFYRLLRRLVDVDIPADAGDFRLISRRALDVLNAMPEQFRFIRGMVAWIGLRQEPIAYDRAPRAAGDSSYPPWKMLRFALDAVTGFSIVPLRLAAALGVLLAAGSVLLLAYTIGSWATGRVVSGWTSMTTIMLVIGSAQLLVLGVFGEYLGRLYLEAKRRPLFVIDRVIGGPDNPLGAHAPAAAADLARGLYA</sequence>
<keyword evidence="10" id="KW-1185">Reference proteome</keyword>
<dbReference type="PANTHER" id="PTHR48090">
    <property type="entry name" value="UNDECAPRENYL-PHOSPHATE 4-DEOXY-4-FORMAMIDO-L-ARABINOSE TRANSFERASE-RELATED"/>
    <property type="match status" value="1"/>
</dbReference>
<keyword evidence="5 7" id="KW-1133">Transmembrane helix</keyword>
<name>A0A0D6P5Y9_9PROT</name>
<evidence type="ECO:0000256" key="5">
    <source>
        <dbReference type="ARBA" id="ARBA00022989"/>
    </source>
</evidence>
<keyword evidence="4 7" id="KW-0812">Transmembrane</keyword>
<organism evidence="9 10">
    <name type="scientific">Acidisphaera rubrifaciens HS-AP3</name>
    <dbReference type="NCBI Taxonomy" id="1231350"/>
    <lineage>
        <taxon>Bacteria</taxon>
        <taxon>Pseudomonadati</taxon>
        <taxon>Pseudomonadota</taxon>
        <taxon>Alphaproteobacteria</taxon>
        <taxon>Acetobacterales</taxon>
        <taxon>Acetobacteraceae</taxon>
        <taxon>Acidisphaera</taxon>
    </lineage>
</organism>
<dbReference type="EMBL" id="BANB01000127">
    <property type="protein sequence ID" value="GAN76603.1"/>
    <property type="molecule type" value="Genomic_DNA"/>
</dbReference>
<evidence type="ECO:0000256" key="4">
    <source>
        <dbReference type="ARBA" id="ARBA00022692"/>
    </source>
</evidence>
<keyword evidence="3 9" id="KW-0808">Transferase</keyword>
<dbReference type="GO" id="GO:0016757">
    <property type="term" value="F:glycosyltransferase activity"/>
    <property type="evidence" value="ECO:0007669"/>
    <property type="project" value="UniProtKB-KW"/>
</dbReference>
<gene>
    <name evidence="9" type="ORF">Asru_0127_02</name>
</gene>
<evidence type="ECO:0000256" key="7">
    <source>
        <dbReference type="SAM" id="Phobius"/>
    </source>
</evidence>
<evidence type="ECO:0000313" key="9">
    <source>
        <dbReference type="EMBL" id="GAN76603.1"/>
    </source>
</evidence>
<comment type="caution">
    <text evidence="9">The sequence shown here is derived from an EMBL/GenBank/DDBJ whole genome shotgun (WGS) entry which is preliminary data.</text>
</comment>
<evidence type="ECO:0000256" key="3">
    <source>
        <dbReference type="ARBA" id="ARBA00022679"/>
    </source>
</evidence>
<evidence type="ECO:0000256" key="6">
    <source>
        <dbReference type="ARBA" id="ARBA00023136"/>
    </source>
</evidence>
<accession>A0A0D6P5Y9</accession>
<dbReference type="InterPro" id="IPR001173">
    <property type="entry name" value="Glyco_trans_2-like"/>
</dbReference>
<dbReference type="Gene3D" id="3.90.550.10">
    <property type="entry name" value="Spore Coat Polysaccharide Biosynthesis Protein SpsA, Chain A"/>
    <property type="match status" value="1"/>
</dbReference>
<evidence type="ECO:0000256" key="2">
    <source>
        <dbReference type="ARBA" id="ARBA00022676"/>
    </source>
</evidence>